<dbReference type="PIRSF" id="PIRSF000463">
    <property type="entry name" value="GlgB"/>
    <property type="match status" value="1"/>
</dbReference>
<accession>A0ABZ2LBW4</accession>
<dbReference type="CDD" id="cd11322">
    <property type="entry name" value="AmyAc_Glg_BE"/>
    <property type="match status" value="1"/>
</dbReference>
<evidence type="ECO:0000256" key="3">
    <source>
        <dbReference type="ARBA" id="ARBA00004964"/>
    </source>
</evidence>
<comment type="similarity">
    <text evidence="4 10">Belongs to the glycosyl hydrolase 13 family. GlgB subfamily.</text>
</comment>
<proteinExistence type="inferred from homology"/>
<gene>
    <name evidence="10 12" type="primary">glgB</name>
    <name evidence="12" type="ORF">LVJ94_05570</name>
</gene>
<dbReference type="GO" id="GO:0003844">
    <property type="term" value="F:1,4-alpha-glucan branching enzyme activity"/>
    <property type="evidence" value="ECO:0007669"/>
    <property type="project" value="UniProtKB-EC"/>
</dbReference>
<evidence type="ECO:0000313" key="12">
    <source>
        <dbReference type="EMBL" id="WXB06701.1"/>
    </source>
</evidence>
<keyword evidence="5 10" id="KW-0321">Glycogen metabolism</keyword>
<dbReference type="PANTHER" id="PTHR43651">
    <property type="entry name" value="1,4-ALPHA-GLUCAN-BRANCHING ENZYME"/>
    <property type="match status" value="1"/>
</dbReference>
<evidence type="ECO:0000256" key="6">
    <source>
        <dbReference type="ARBA" id="ARBA00022676"/>
    </source>
</evidence>
<evidence type="ECO:0000256" key="2">
    <source>
        <dbReference type="ARBA" id="ARBA00002953"/>
    </source>
</evidence>
<keyword evidence="9 10" id="KW-0119">Carbohydrate metabolism</keyword>
<dbReference type="NCBIfam" id="TIGR01515">
    <property type="entry name" value="branching_enzym"/>
    <property type="match status" value="1"/>
</dbReference>
<feature type="active site" description="Proton donor" evidence="10">
    <location>
        <position position="355"/>
    </location>
</feature>
<dbReference type="InterPro" id="IPR037439">
    <property type="entry name" value="Branching_enzy"/>
</dbReference>
<keyword evidence="6 10" id="KW-0328">Glycosyltransferase</keyword>
<dbReference type="SMART" id="SM00642">
    <property type="entry name" value="Aamy"/>
    <property type="match status" value="1"/>
</dbReference>
<dbReference type="InterPro" id="IPR013783">
    <property type="entry name" value="Ig-like_fold"/>
</dbReference>
<dbReference type="NCBIfam" id="NF008967">
    <property type="entry name" value="PRK12313.1"/>
    <property type="match status" value="1"/>
</dbReference>
<comment type="function">
    <text evidence="2 10">Catalyzes the formation of the alpha-1,6-glucosidic linkages in glycogen by scission of a 1,4-alpha-linked oligosaccharide from growing alpha-1,4-glucan chains and the subsequent attachment of the oligosaccharide to the alpha-1,6 position.</text>
</comment>
<dbReference type="InterPro" id="IPR006407">
    <property type="entry name" value="GlgB"/>
</dbReference>
<evidence type="ECO:0000256" key="8">
    <source>
        <dbReference type="ARBA" id="ARBA00023056"/>
    </source>
</evidence>
<dbReference type="RefSeq" id="WP_394836357.1">
    <property type="nucleotide sequence ID" value="NZ_CP089983.1"/>
</dbReference>
<dbReference type="Gene3D" id="2.60.40.1180">
    <property type="entry name" value="Golgi alpha-mannosidase II"/>
    <property type="match status" value="1"/>
</dbReference>
<dbReference type="InterPro" id="IPR006048">
    <property type="entry name" value="A-amylase/branching_C"/>
</dbReference>
<dbReference type="InterPro" id="IPR017853">
    <property type="entry name" value="GH"/>
</dbReference>
<keyword evidence="7 10" id="KW-0808">Transferase</keyword>
<comment type="pathway">
    <text evidence="3 10">Glycan biosynthesis; glycogen biosynthesis.</text>
</comment>
<dbReference type="SUPFAM" id="SSF51445">
    <property type="entry name" value="(Trans)glycosidases"/>
    <property type="match status" value="1"/>
</dbReference>
<evidence type="ECO:0000259" key="11">
    <source>
        <dbReference type="SMART" id="SM00642"/>
    </source>
</evidence>
<comment type="subunit">
    <text evidence="10">Monomer.</text>
</comment>
<dbReference type="Gene3D" id="3.20.20.80">
    <property type="entry name" value="Glycosidases"/>
    <property type="match status" value="1"/>
</dbReference>
<name>A0ABZ2LBW4_9BACT</name>
<keyword evidence="8 10" id="KW-0320">Glycogen biosynthesis</keyword>
<sequence length="623" mass="71330">MTPLDLEGFNHGADARAYEKLGSHFIDGGVSFAVWAPEAERVSVIGDFNGWRADASPLHRVGDTGVWHGVVTGAQPGQTYKYRIVSKYQQRVLEKADPYAFLQEVPPKTASVLTRHSYEWRDETWMKGRQDWQALGSPISIYELHLGSWKRVAEEGFRSLNYREIAPQLTEYVKKMGFTHVELMPVMEHPFFGSWGYLVTGYFAVSHRYGTPDDFMFLVDTLHQNGIGVILDWVPAHFPTDAHGLAEFDGSHLYEHADPRQGYHPEWNSYIFNYSRNEVRSFLLSSAMFWLDRYHVDGLRVDGVSSMLNLDYARKAGEWIPNEHGGRENLHAISFLKLLNETIYRNHPGVQTMAEESTAFPLVSKPTSIGGLGFGLKWDMGWMHDTLEYMHRDPLYRAHHHRDITFRSIYAWSENFLMPLSHDEVVYGKGSLLGKMPGDEWQRFANLRLLFSYMWSQPGKKLLFMGGEFGQWTEWNHDGSLDWHLLDLPMHGKLARLVGSLNHLYKTEPSLHRKDTEQNGFEWIDGSNASMSILTYLRRAEDERDVTLVALNFTPTPRQGYRIGVPRSGTWREVLNSDAKEFGGSGHGNMGIVETRPIPWNGRRFSINVTLPPLGAIFLKSET</sequence>
<dbReference type="Pfam" id="PF02806">
    <property type="entry name" value="Alpha-amylase_C"/>
    <property type="match status" value="1"/>
</dbReference>
<evidence type="ECO:0000256" key="4">
    <source>
        <dbReference type="ARBA" id="ARBA00009000"/>
    </source>
</evidence>
<dbReference type="Pfam" id="PF00128">
    <property type="entry name" value="Alpha-amylase"/>
    <property type="match status" value="1"/>
</dbReference>
<dbReference type="EMBL" id="CP089983">
    <property type="protein sequence ID" value="WXB06701.1"/>
    <property type="molecule type" value="Genomic_DNA"/>
</dbReference>
<dbReference type="NCBIfam" id="NF003811">
    <property type="entry name" value="PRK05402.1"/>
    <property type="match status" value="1"/>
</dbReference>
<evidence type="ECO:0000313" key="13">
    <source>
        <dbReference type="Proteomes" id="UP001374803"/>
    </source>
</evidence>
<comment type="catalytic activity">
    <reaction evidence="1 10">
        <text>Transfers a segment of a (1-&gt;4)-alpha-D-glucan chain to a primary hydroxy group in a similar glucan chain.</text>
        <dbReference type="EC" id="2.4.1.18"/>
    </reaction>
</comment>
<feature type="domain" description="Glycosyl hydrolase family 13 catalytic" evidence="11">
    <location>
        <begin position="143"/>
        <end position="505"/>
    </location>
</feature>
<dbReference type="PANTHER" id="PTHR43651:SF3">
    <property type="entry name" value="1,4-ALPHA-GLUCAN-BRANCHING ENZYME"/>
    <property type="match status" value="1"/>
</dbReference>
<evidence type="ECO:0000256" key="10">
    <source>
        <dbReference type="HAMAP-Rule" id="MF_00685"/>
    </source>
</evidence>
<reference evidence="12" key="1">
    <citation type="submission" date="2021-12" db="EMBL/GenBank/DDBJ databases">
        <title>Discovery of the Pendulisporaceae a myxobacterial family with distinct sporulation behavior and unique specialized metabolism.</title>
        <authorList>
            <person name="Garcia R."/>
            <person name="Popoff A."/>
            <person name="Bader C.D."/>
            <person name="Loehr J."/>
            <person name="Walesch S."/>
            <person name="Walt C."/>
            <person name="Boldt J."/>
            <person name="Bunk B."/>
            <person name="Haeckl F.J.F.P.J."/>
            <person name="Gunesch A.P."/>
            <person name="Birkelbach J."/>
            <person name="Nuebel U."/>
            <person name="Pietschmann T."/>
            <person name="Bach T."/>
            <person name="Mueller R."/>
        </authorList>
    </citation>
    <scope>NUCLEOTIDE SEQUENCE</scope>
    <source>
        <strain evidence="12">MSr11367</strain>
    </source>
</reference>
<dbReference type="SUPFAM" id="SSF51011">
    <property type="entry name" value="Glycosyl hydrolase domain"/>
    <property type="match status" value="1"/>
</dbReference>
<dbReference type="InterPro" id="IPR013780">
    <property type="entry name" value="Glyco_hydro_b"/>
</dbReference>
<organism evidence="12 13">
    <name type="scientific">Pendulispora rubella</name>
    <dbReference type="NCBI Taxonomy" id="2741070"/>
    <lineage>
        <taxon>Bacteria</taxon>
        <taxon>Pseudomonadati</taxon>
        <taxon>Myxococcota</taxon>
        <taxon>Myxococcia</taxon>
        <taxon>Myxococcales</taxon>
        <taxon>Sorangiineae</taxon>
        <taxon>Pendulisporaceae</taxon>
        <taxon>Pendulispora</taxon>
    </lineage>
</organism>
<dbReference type="InterPro" id="IPR006047">
    <property type="entry name" value="GH13_cat_dom"/>
</dbReference>
<dbReference type="InterPro" id="IPR044143">
    <property type="entry name" value="GlgB_N_E_set_prok"/>
</dbReference>
<dbReference type="Gene3D" id="2.60.40.10">
    <property type="entry name" value="Immunoglobulins"/>
    <property type="match status" value="1"/>
</dbReference>
<dbReference type="CDD" id="cd02855">
    <property type="entry name" value="E_set_GBE_prok_N"/>
    <property type="match status" value="1"/>
</dbReference>
<evidence type="ECO:0000256" key="7">
    <source>
        <dbReference type="ARBA" id="ARBA00022679"/>
    </source>
</evidence>
<dbReference type="Proteomes" id="UP001374803">
    <property type="component" value="Chromosome"/>
</dbReference>
<evidence type="ECO:0000256" key="9">
    <source>
        <dbReference type="ARBA" id="ARBA00023277"/>
    </source>
</evidence>
<protein>
    <recommendedName>
        <fullName evidence="10">1,4-alpha-glucan branching enzyme GlgB</fullName>
        <ecNumber evidence="10">2.4.1.18</ecNumber>
    </recommendedName>
    <alternativeName>
        <fullName evidence="10">1,4-alpha-D-glucan:1,4-alpha-D-glucan 6-glucosyl-transferase</fullName>
    </alternativeName>
    <alternativeName>
        <fullName evidence="10">Alpha-(1-&gt;4)-glucan branching enzyme</fullName>
    </alternativeName>
    <alternativeName>
        <fullName evidence="10">Glycogen branching enzyme</fullName>
        <shortName evidence="10">BE</shortName>
    </alternativeName>
</protein>
<dbReference type="InterPro" id="IPR004193">
    <property type="entry name" value="Glyco_hydro_13_N"/>
</dbReference>
<dbReference type="EC" id="2.4.1.18" evidence="10"/>
<evidence type="ECO:0000256" key="1">
    <source>
        <dbReference type="ARBA" id="ARBA00000826"/>
    </source>
</evidence>
<evidence type="ECO:0000256" key="5">
    <source>
        <dbReference type="ARBA" id="ARBA00022600"/>
    </source>
</evidence>
<dbReference type="Pfam" id="PF02922">
    <property type="entry name" value="CBM_48"/>
    <property type="match status" value="1"/>
</dbReference>
<dbReference type="HAMAP" id="MF_00685">
    <property type="entry name" value="GlgB"/>
    <property type="match status" value="1"/>
</dbReference>
<keyword evidence="13" id="KW-1185">Reference proteome</keyword>
<feature type="active site" description="Nucleophile" evidence="10">
    <location>
        <position position="302"/>
    </location>
</feature>